<dbReference type="EnsemblMetazoa" id="GBRI014435-RA">
    <property type="protein sequence ID" value="GBRI014435-PA"/>
    <property type="gene ID" value="GBRI014435"/>
</dbReference>
<dbReference type="VEuPathDB" id="VectorBase:GBRI014435"/>
<dbReference type="Proteomes" id="UP000091820">
    <property type="component" value="Unassembled WGS sequence"/>
</dbReference>
<accession>A0A1A9WCH0</accession>
<keyword evidence="3" id="KW-1185">Reference proteome</keyword>
<reference evidence="3" key="1">
    <citation type="submission" date="2014-03" db="EMBL/GenBank/DDBJ databases">
        <authorList>
            <person name="Aksoy S."/>
            <person name="Warren W."/>
            <person name="Wilson R.K."/>
        </authorList>
    </citation>
    <scope>NUCLEOTIDE SEQUENCE [LARGE SCALE GENOMIC DNA]</scope>
    <source>
        <strain evidence="3">IAEA</strain>
    </source>
</reference>
<feature type="transmembrane region" description="Helical" evidence="1">
    <location>
        <begin position="35"/>
        <end position="59"/>
    </location>
</feature>
<keyword evidence="1" id="KW-0472">Membrane</keyword>
<evidence type="ECO:0000256" key="1">
    <source>
        <dbReference type="SAM" id="Phobius"/>
    </source>
</evidence>
<evidence type="ECO:0000313" key="3">
    <source>
        <dbReference type="Proteomes" id="UP000091820"/>
    </source>
</evidence>
<keyword evidence="1" id="KW-1133">Transmembrane helix</keyword>
<name>A0A1A9WCH0_9MUSC</name>
<keyword evidence="1" id="KW-0812">Transmembrane</keyword>
<evidence type="ECO:0000313" key="2">
    <source>
        <dbReference type="EnsemblMetazoa" id="GBRI014435-PA"/>
    </source>
</evidence>
<reference evidence="2" key="2">
    <citation type="submission" date="2020-05" db="UniProtKB">
        <authorList>
            <consortium name="EnsemblMetazoa"/>
        </authorList>
    </citation>
    <scope>IDENTIFICATION</scope>
    <source>
        <strain evidence="2">IAEA</strain>
    </source>
</reference>
<organism evidence="2 3">
    <name type="scientific">Glossina brevipalpis</name>
    <dbReference type="NCBI Taxonomy" id="37001"/>
    <lineage>
        <taxon>Eukaryota</taxon>
        <taxon>Metazoa</taxon>
        <taxon>Ecdysozoa</taxon>
        <taxon>Arthropoda</taxon>
        <taxon>Hexapoda</taxon>
        <taxon>Insecta</taxon>
        <taxon>Pterygota</taxon>
        <taxon>Neoptera</taxon>
        <taxon>Endopterygota</taxon>
        <taxon>Diptera</taxon>
        <taxon>Brachycera</taxon>
        <taxon>Muscomorpha</taxon>
        <taxon>Hippoboscoidea</taxon>
        <taxon>Glossinidae</taxon>
        <taxon>Glossina</taxon>
    </lineage>
</organism>
<sequence length="101" mass="11661">MAIDCKLTYKAVEVTWMFKQLLTNRHGLRQGRRNLMALIITSAITCYMDLKLGIITIVYKKQPSNILTLSLYPEYRPLSEDTALLIAALTSSQYIDWNNIY</sequence>
<proteinExistence type="predicted"/>
<dbReference type="AlphaFoldDB" id="A0A1A9WCH0"/>
<protein>
    <submittedName>
        <fullName evidence="2">Uncharacterized protein</fullName>
    </submittedName>
</protein>